<dbReference type="SMART" id="SM00020">
    <property type="entry name" value="Tryp_SPc"/>
    <property type="match status" value="1"/>
</dbReference>
<gene>
    <name evidence="2" type="ORF">O3G_MSEX012166</name>
</gene>
<dbReference type="Pfam" id="PF00089">
    <property type="entry name" value="Trypsin"/>
    <property type="match status" value="1"/>
</dbReference>
<dbReference type="GO" id="GO:0006508">
    <property type="term" value="P:proteolysis"/>
    <property type="evidence" value="ECO:0007669"/>
    <property type="project" value="InterPro"/>
</dbReference>
<protein>
    <recommendedName>
        <fullName evidence="1">Peptidase S1 domain-containing protein</fullName>
    </recommendedName>
</protein>
<evidence type="ECO:0000313" key="3">
    <source>
        <dbReference type="Proteomes" id="UP000791440"/>
    </source>
</evidence>
<comment type="caution">
    <text evidence="2">The sequence shown here is derived from an EMBL/GenBank/DDBJ whole genome shotgun (WGS) entry which is preliminary data.</text>
</comment>
<evidence type="ECO:0000259" key="1">
    <source>
        <dbReference type="PROSITE" id="PS50240"/>
    </source>
</evidence>
<dbReference type="PANTHER" id="PTHR24260">
    <property type="match status" value="1"/>
</dbReference>
<reference evidence="2" key="2">
    <citation type="submission" date="2020-12" db="EMBL/GenBank/DDBJ databases">
        <authorList>
            <person name="Kanost M."/>
        </authorList>
    </citation>
    <scope>NUCLEOTIDE SEQUENCE</scope>
</reference>
<dbReference type="EMBL" id="JH668691">
    <property type="protein sequence ID" value="KAG6460715.1"/>
    <property type="molecule type" value="Genomic_DNA"/>
</dbReference>
<name>A0A922CV64_MANSE</name>
<dbReference type="InterPro" id="IPR018114">
    <property type="entry name" value="TRYPSIN_HIS"/>
</dbReference>
<keyword evidence="3" id="KW-1185">Reference proteome</keyword>
<dbReference type="InterPro" id="IPR001254">
    <property type="entry name" value="Trypsin_dom"/>
</dbReference>
<sequence length="344" mass="38045">MFISYKQWRTLLKADSVRGYVAHDHGFIESVPFVSGGYRVKSPDLYPWHAGLYTKTTNPYKQICGGTVVSKRAIISAAHCFTLDRHIPPASQYAVAAGKVYRPWNDPHDTTAQKSDVREIKIPPRYQGSAANFQDDIAVVILTKEFVIQLFVTPACVNFNPDLEEAQLREGELGKVVGWGLTGENTPASQVLQGAILPVVSIAKCIEQSPAGFRSSITGDKICAGYDNGTAVCRGDSGGGLVFHAKWQLLQPAFLRGVVSTSPTSENMCNIHTWATFTDVHKHERFLKSVLPDIEKSCELPPNHNFISTRFTGANQRSQNDCCSCQCIQPYEVEYKGKIFELDL</sequence>
<organism evidence="2 3">
    <name type="scientific">Manduca sexta</name>
    <name type="common">Tobacco hawkmoth</name>
    <name type="synonym">Tobacco hornworm</name>
    <dbReference type="NCBI Taxonomy" id="7130"/>
    <lineage>
        <taxon>Eukaryota</taxon>
        <taxon>Metazoa</taxon>
        <taxon>Ecdysozoa</taxon>
        <taxon>Arthropoda</taxon>
        <taxon>Hexapoda</taxon>
        <taxon>Insecta</taxon>
        <taxon>Pterygota</taxon>
        <taxon>Neoptera</taxon>
        <taxon>Endopterygota</taxon>
        <taxon>Lepidoptera</taxon>
        <taxon>Glossata</taxon>
        <taxon>Ditrysia</taxon>
        <taxon>Bombycoidea</taxon>
        <taxon>Sphingidae</taxon>
        <taxon>Sphinginae</taxon>
        <taxon>Sphingini</taxon>
        <taxon>Manduca</taxon>
    </lineage>
</organism>
<proteinExistence type="predicted"/>
<reference evidence="2" key="1">
    <citation type="journal article" date="2016" name="Insect Biochem. Mol. Biol.">
        <title>Multifaceted biological insights from a draft genome sequence of the tobacco hornworm moth, Manduca sexta.</title>
        <authorList>
            <person name="Kanost M.R."/>
            <person name="Arrese E.L."/>
            <person name="Cao X."/>
            <person name="Chen Y.R."/>
            <person name="Chellapilla S."/>
            <person name="Goldsmith M.R."/>
            <person name="Grosse-Wilde E."/>
            <person name="Heckel D.G."/>
            <person name="Herndon N."/>
            <person name="Jiang H."/>
            <person name="Papanicolaou A."/>
            <person name="Qu J."/>
            <person name="Soulages J.L."/>
            <person name="Vogel H."/>
            <person name="Walters J."/>
            <person name="Waterhouse R.M."/>
            <person name="Ahn S.J."/>
            <person name="Almeida F.C."/>
            <person name="An C."/>
            <person name="Aqrawi P."/>
            <person name="Bretschneider A."/>
            <person name="Bryant W.B."/>
            <person name="Bucks S."/>
            <person name="Chao H."/>
            <person name="Chevignon G."/>
            <person name="Christen J.M."/>
            <person name="Clarke D.F."/>
            <person name="Dittmer N.T."/>
            <person name="Ferguson L.C.F."/>
            <person name="Garavelou S."/>
            <person name="Gordon K.H.J."/>
            <person name="Gunaratna R.T."/>
            <person name="Han Y."/>
            <person name="Hauser F."/>
            <person name="He Y."/>
            <person name="Heidel-Fischer H."/>
            <person name="Hirsh A."/>
            <person name="Hu Y."/>
            <person name="Jiang H."/>
            <person name="Kalra D."/>
            <person name="Klinner C."/>
            <person name="Konig C."/>
            <person name="Kovar C."/>
            <person name="Kroll A.R."/>
            <person name="Kuwar S.S."/>
            <person name="Lee S.L."/>
            <person name="Lehman R."/>
            <person name="Li K."/>
            <person name="Li Z."/>
            <person name="Liang H."/>
            <person name="Lovelace S."/>
            <person name="Lu Z."/>
            <person name="Mansfield J.H."/>
            <person name="McCulloch K.J."/>
            <person name="Mathew T."/>
            <person name="Morton B."/>
            <person name="Muzny D.M."/>
            <person name="Neunemann D."/>
            <person name="Ongeri F."/>
            <person name="Pauchet Y."/>
            <person name="Pu L.L."/>
            <person name="Pyrousis I."/>
            <person name="Rao X.J."/>
            <person name="Redding A."/>
            <person name="Roesel C."/>
            <person name="Sanchez-Gracia A."/>
            <person name="Schaack S."/>
            <person name="Shukla A."/>
            <person name="Tetreau G."/>
            <person name="Wang Y."/>
            <person name="Xiong G.H."/>
            <person name="Traut W."/>
            <person name="Walsh T.K."/>
            <person name="Worley K.C."/>
            <person name="Wu D."/>
            <person name="Wu W."/>
            <person name="Wu Y.Q."/>
            <person name="Zhang X."/>
            <person name="Zou Z."/>
            <person name="Zucker H."/>
            <person name="Briscoe A.D."/>
            <person name="Burmester T."/>
            <person name="Clem R.J."/>
            <person name="Feyereisen R."/>
            <person name="Grimmelikhuijzen C.J.P."/>
            <person name="Hamodrakas S.J."/>
            <person name="Hansson B.S."/>
            <person name="Huguet E."/>
            <person name="Jermiin L.S."/>
            <person name="Lan Q."/>
            <person name="Lehman H.K."/>
            <person name="Lorenzen M."/>
            <person name="Merzendorfer H."/>
            <person name="Michalopoulos I."/>
            <person name="Morton D.B."/>
            <person name="Muthukrishnan S."/>
            <person name="Oakeshott J.G."/>
            <person name="Palmer W."/>
            <person name="Park Y."/>
            <person name="Passarelli A.L."/>
            <person name="Rozas J."/>
            <person name="Schwartz L.M."/>
            <person name="Smith W."/>
            <person name="Southgate A."/>
            <person name="Vilcinskas A."/>
            <person name="Vogt R."/>
            <person name="Wang P."/>
            <person name="Werren J."/>
            <person name="Yu X.Q."/>
            <person name="Zhou J.J."/>
            <person name="Brown S.J."/>
            <person name="Scherer S.E."/>
            <person name="Richards S."/>
            <person name="Blissard G.W."/>
        </authorList>
    </citation>
    <scope>NUCLEOTIDE SEQUENCE</scope>
</reference>
<dbReference type="CDD" id="cd00190">
    <property type="entry name" value="Tryp_SPc"/>
    <property type="match status" value="1"/>
</dbReference>
<dbReference type="PANTHER" id="PTHR24260:SF136">
    <property type="entry name" value="GH08193P-RELATED"/>
    <property type="match status" value="1"/>
</dbReference>
<evidence type="ECO:0000313" key="2">
    <source>
        <dbReference type="EMBL" id="KAG6460715.1"/>
    </source>
</evidence>
<dbReference type="Proteomes" id="UP000791440">
    <property type="component" value="Unassembled WGS sequence"/>
</dbReference>
<dbReference type="PROSITE" id="PS00134">
    <property type="entry name" value="TRYPSIN_HIS"/>
    <property type="match status" value="1"/>
</dbReference>
<accession>A0A922CV64</accession>
<feature type="domain" description="Peptidase S1" evidence="1">
    <location>
        <begin position="34"/>
        <end position="292"/>
    </location>
</feature>
<dbReference type="PROSITE" id="PS50240">
    <property type="entry name" value="TRYPSIN_DOM"/>
    <property type="match status" value="1"/>
</dbReference>
<dbReference type="GO" id="GO:0004252">
    <property type="term" value="F:serine-type endopeptidase activity"/>
    <property type="evidence" value="ECO:0007669"/>
    <property type="project" value="InterPro"/>
</dbReference>
<dbReference type="InterPro" id="IPR051333">
    <property type="entry name" value="CLIP_Serine_Protease"/>
</dbReference>
<dbReference type="AlphaFoldDB" id="A0A922CV64"/>